<gene>
    <name evidence="1" type="ORF">CUN59_10800</name>
</gene>
<accession>A0A2S6CUK5</accession>
<sequence>MKKTIAGLTTFILLNTFFLQPHTIANTNKLSLQDKSKKPSKTKYLTVPYNESIRITPDFLGHDLKAIIDVLTKRKEFFKKGEFETTQEFNERINREQIKPILGTVSLDSKLAFVAQKYRSFLLDVKTSYDADSNLFSIEIPSSYEGFISKAIINGGDRLIGHEKGYSLDSQIVDLGTYKGSNAYGATVEVEKISYITWVLFPGRVIEKQNIQLTMNRDAAINLKDNMGVMFICKIIKSDPIDEQSRLSKPTFQDPKEILFLEYRLRVEIMEIKIFNKSTGSVYHTIKL</sequence>
<evidence type="ECO:0000313" key="1">
    <source>
        <dbReference type="EMBL" id="PPJ63280.1"/>
    </source>
</evidence>
<proteinExistence type="predicted"/>
<comment type="caution">
    <text evidence="1">The sequence shown here is derived from an EMBL/GenBank/DDBJ whole genome shotgun (WGS) entry which is preliminary data.</text>
</comment>
<organism evidence="1 2">
    <name type="scientific">Cuspidothrix issatschenkoi CHARLIE-1</name>
    <dbReference type="NCBI Taxonomy" id="2052836"/>
    <lineage>
        <taxon>Bacteria</taxon>
        <taxon>Bacillati</taxon>
        <taxon>Cyanobacteriota</taxon>
        <taxon>Cyanophyceae</taxon>
        <taxon>Nostocales</taxon>
        <taxon>Aphanizomenonaceae</taxon>
        <taxon>Cuspidothrix</taxon>
    </lineage>
</organism>
<evidence type="ECO:0000313" key="2">
    <source>
        <dbReference type="Proteomes" id="UP000239589"/>
    </source>
</evidence>
<protein>
    <submittedName>
        <fullName evidence="1">Uncharacterized protein</fullName>
    </submittedName>
</protein>
<dbReference type="AlphaFoldDB" id="A0A2S6CUK5"/>
<dbReference type="RefSeq" id="WP_104387847.1">
    <property type="nucleotide sequence ID" value="NZ_PGEM01000075.1"/>
</dbReference>
<name>A0A2S6CUK5_9CYAN</name>
<keyword evidence="2" id="KW-1185">Reference proteome</keyword>
<dbReference type="EMBL" id="PGEM01000075">
    <property type="protein sequence ID" value="PPJ63280.1"/>
    <property type="molecule type" value="Genomic_DNA"/>
</dbReference>
<dbReference type="OrthoDB" id="9881941at2"/>
<dbReference type="Proteomes" id="UP000239589">
    <property type="component" value="Unassembled WGS sequence"/>
</dbReference>
<reference evidence="1 2" key="1">
    <citation type="submission" date="2018-02" db="EMBL/GenBank/DDBJ databases">
        <title>Discovery of a pederin family compound in a non-symbiotic bloom-forming cyanobacterium.</title>
        <authorList>
            <person name="Kust A."/>
            <person name="Mares J."/>
            <person name="Jokela J."/>
            <person name="Urajova P."/>
            <person name="Hajek J."/>
            <person name="Saurav K."/>
            <person name="Voracova K."/>
            <person name="Fewer D.P."/>
            <person name="Haapaniemi E."/>
            <person name="Permi P."/>
            <person name="Rehakova K."/>
            <person name="Sivonen K."/>
            <person name="Hrouzek P."/>
        </authorList>
    </citation>
    <scope>NUCLEOTIDE SEQUENCE [LARGE SCALE GENOMIC DNA]</scope>
    <source>
        <strain evidence="1 2">CHARLIE-1</strain>
    </source>
</reference>